<feature type="transmembrane region" description="Helical" evidence="5">
    <location>
        <begin position="12"/>
        <end position="33"/>
    </location>
</feature>
<evidence type="ECO:0000313" key="7">
    <source>
        <dbReference type="EMBL" id="BAU99466.1"/>
    </source>
</evidence>
<evidence type="ECO:0000259" key="6">
    <source>
        <dbReference type="PROSITE" id="PS50850"/>
    </source>
</evidence>
<dbReference type="InterPro" id="IPR052524">
    <property type="entry name" value="MFS_Cyanate_Porter"/>
</dbReference>
<dbReference type="PANTHER" id="PTHR23523">
    <property type="match status" value="1"/>
</dbReference>
<proteinExistence type="predicted"/>
<evidence type="ECO:0000256" key="5">
    <source>
        <dbReference type="SAM" id="Phobius"/>
    </source>
</evidence>
<dbReference type="PROSITE" id="PS50850">
    <property type="entry name" value="MFS"/>
    <property type="match status" value="1"/>
</dbReference>
<feature type="transmembrane region" description="Helical" evidence="5">
    <location>
        <begin position="375"/>
        <end position="397"/>
    </location>
</feature>
<dbReference type="GeneID" id="80452118"/>
<dbReference type="InterPro" id="IPR020846">
    <property type="entry name" value="MFS_dom"/>
</dbReference>
<feature type="transmembrane region" description="Helical" evidence="5">
    <location>
        <begin position="143"/>
        <end position="168"/>
    </location>
</feature>
<feature type="transmembrane region" description="Helical" evidence="5">
    <location>
        <begin position="174"/>
        <end position="190"/>
    </location>
</feature>
<feature type="transmembrane region" description="Helical" evidence="5">
    <location>
        <begin position="312"/>
        <end position="333"/>
    </location>
</feature>
<reference evidence="7 8" key="1">
    <citation type="journal article" date="2016" name="Genome Announc.">
        <title>Complete Genome Sequence of Aurantimicrobium minutum Type Strain KNCT, a Planktonic Ultramicrobacterium Isolated from River Water.</title>
        <authorList>
            <person name="Nakai R."/>
            <person name="Fujisawa T."/>
            <person name="Nakamura Y."/>
            <person name="Nishide H."/>
            <person name="Uchiyama I."/>
            <person name="Baba T."/>
            <person name="Toyoda A."/>
            <person name="Fujiyama A."/>
            <person name="Naganuma T."/>
            <person name="Niki H."/>
        </authorList>
    </citation>
    <scope>NUCLEOTIDE SEQUENCE [LARGE SCALE GENOMIC DNA]</scope>
    <source>
        <strain evidence="7 8">KNC</strain>
    </source>
</reference>
<feature type="transmembrane region" description="Helical" evidence="5">
    <location>
        <begin position="53"/>
        <end position="73"/>
    </location>
</feature>
<dbReference type="AlphaFoldDB" id="A0A173LWV3"/>
<feature type="domain" description="Major facilitator superfamily (MFS) profile" evidence="6">
    <location>
        <begin position="17"/>
        <end position="401"/>
    </location>
</feature>
<dbReference type="Pfam" id="PF07690">
    <property type="entry name" value="MFS_1"/>
    <property type="match status" value="1"/>
</dbReference>
<protein>
    <submittedName>
        <fullName evidence="7">Major facilitator superfamily transporter</fullName>
    </submittedName>
</protein>
<feature type="transmembrane region" description="Helical" evidence="5">
    <location>
        <begin position="286"/>
        <end position="306"/>
    </location>
</feature>
<dbReference type="GO" id="GO:0022857">
    <property type="term" value="F:transmembrane transporter activity"/>
    <property type="evidence" value="ECO:0007669"/>
    <property type="project" value="InterPro"/>
</dbReference>
<dbReference type="InterPro" id="IPR036259">
    <property type="entry name" value="MFS_trans_sf"/>
</dbReference>
<evidence type="ECO:0000313" key="8">
    <source>
        <dbReference type="Proteomes" id="UP000243847"/>
    </source>
</evidence>
<dbReference type="RefSeq" id="WP_096381904.1">
    <property type="nucleotide sequence ID" value="NZ_AP017457.1"/>
</dbReference>
<gene>
    <name evidence="7" type="ORF">AUMI_19240</name>
</gene>
<dbReference type="KEGG" id="amin:AUMI_19240"/>
<feature type="transmembrane region" description="Helical" evidence="5">
    <location>
        <begin position="221"/>
        <end position="239"/>
    </location>
</feature>
<keyword evidence="4 5" id="KW-0472">Membrane</keyword>
<evidence type="ECO:0000256" key="4">
    <source>
        <dbReference type="ARBA" id="ARBA00023136"/>
    </source>
</evidence>
<dbReference type="SUPFAM" id="SSF103473">
    <property type="entry name" value="MFS general substrate transporter"/>
    <property type="match status" value="1"/>
</dbReference>
<accession>A0A173LWV3</accession>
<evidence type="ECO:0000256" key="3">
    <source>
        <dbReference type="ARBA" id="ARBA00022989"/>
    </source>
</evidence>
<feature type="transmembrane region" description="Helical" evidence="5">
    <location>
        <begin position="345"/>
        <end position="369"/>
    </location>
</feature>
<name>A0A173LWV3_9MICO</name>
<dbReference type="OrthoDB" id="5317164at2"/>
<organism evidence="7 8">
    <name type="scientific">Aurantimicrobium minutum</name>
    <dbReference type="NCBI Taxonomy" id="708131"/>
    <lineage>
        <taxon>Bacteria</taxon>
        <taxon>Bacillati</taxon>
        <taxon>Actinomycetota</taxon>
        <taxon>Actinomycetes</taxon>
        <taxon>Micrococcales</taxon>
        <taxon>Microbacteriaceae</taxon>
        <taxon>Aurantimicrobium</taxon>
    </lineage>
</organism>
<dbReference type="Proteomes" id="UP000243847">
    <property type="component" value="Chromosome sequence1"/>
</dbReference>
<keyword evidence="3 5" id="KW-1133">Transmembrane helix</keyword>
<keyword evidence="2 5" id="KW-0812">Transmembrane</keyword>
<dbReference type="PANTHER" id="PTHR23523:SF2">
    <property type="entry name" value="2-NITROIMIDAZOLE TRANSPORTER"/>
    <property type="match status" value="1"/>
</dbReference>
<feature type="transmembrane region" description="Helical" evidence="5">
    <location>
        <begin position="85"/>
        <end position="103"/>
    </location>
</feature>
<dbReference type="EMBL" id="AP017457">
    <property type="protein sequence ID" value="BAU99466.1"/>
    <property type="molecule type" value="Genomic_DNA"/>
</dbReference>
<feature type="transmembrane region" description="Helical" evidence="5">
    <location>
        <begin position="259"/>
        <end position="279"/>
    </location>
</feature>
<evidence type="ECO:0000256" key="2">
    <source>
        <dbReference type="ARBA" id="ARBA00022692"/>
    </source>
</evidence>
<feature type="transmembrane region" description="Helical" evidence="5">
    <location>
        <begin position="109"/>
        <end position="131"/>
    </location>
</feature>
<sequence>MSSPASNAPRALLAGRVLAFAGIVLVAFSMRAAVAGLSPLIPEISATYELNTAAIALLGAIAPLSFAAGGIFTPRIEKRIGIERTLILALVLMIAGHILRAFSVNWQTLAFGTLTALVGMGFANVAMPPAVRKYFPDHVSTMTAIYMSVMSFSAFLPALIAVPVAHVVTWRGSLLQWAVFAIIALIPWVVEYRSHRKDSSFDAPEAAPLVRKVHPWHSPTAWSVGIVLAVSSITGYAMYAWMPVILIDIAGVTPAQSGALLALFAGIGLPLAFVVPGLAKRMGKHAHWLVTISSVFYLVGYLGLLFAPEHLIWLWVAIVGTGCLEFPLALTLVNLRTENVRSSMALSGFAQIVAYLSAALAPPLMGILYGSTSSWTVVLTTLLVVSVALNVPAAMILRRNRTVDAELHAKV</sequence>
<evidence type="ECO:0000256" key="1">
    <source>
        <dbReference type="ARBA" id="ARBA00004651"/>
    </source>
</evidence>
<dbReference type="GO" id="GO:0005886">
    <property type="term" value="C:plasma membrane"/>
    <property type="evidence" value="ECO:0007669"/>
    <property type="project" value="UniProtKB-SubCell"/>
</dbReference>
<dbReference type="Gene3D" id="1.20.1250.20">
    <property type="entry name" value="MFS general substrate transporter like domains"/>
    <property type="match status" value="2"/>
</dbReference>
<comment type="subcellular location">
    <subcellularLocation>
        <location evidence="1">Cell membrane</location>
        <topology evidence="1">Multi-pass membrane protein</topology>
    </subcellularLocation>
</comment>
<dbReference type="InterPro" id="IPR011701">
    <property type="entry name" value="MFS"/>
</dbReference>